<dbReference type="EMBL" id="CP001348">
    <property type="protein sequence ID" value="ACL76265.1"/>
    <property type="molecule type" value="Genomic_DNA"/>
</dbReference>
<dbReference type="KEGG" id="cce:Ccel_1917"/>
<dbReference type="eggNOG" id="COG1131">
    <property type="taxonomic scope" value="Bacteria"/>
</dbReference>
<accession>B8I3C2</accession>
<dbReference type="OrthoDB" id="9816138at2"/>
<feature type="transmembrane region" description="Helical" evidence="1">
    <location>
        <begin position="184"/>
        <end position="207"/>
    </location>
</feature>
<reference evidence="2 3" key="1">
    <citation type="submission" date="2009-01" db="EMBL/GenBank/DDBJ databases">
        <title>Complete sequence of Clostridium cellulolyticum H10.</title>
        <authorList>
            <consortium name="US DOE Joint Genome Institute"/>
            <person name="Lucas S."/>
            <person name="Copeland A."/>
            <person name="Lapidus A."/>
            <person name="Glavina del Rio T."/>
            <person name="Dalin E."/>
            <person name="Tice H."/>
            <person name="Bruce D."/>
            <person name="Goodwin L."/>
            <person name="Pitluck S."/>
            <person name="Chertkov O."/>
            <person name="Saunders E."/>
            <person name="Brettin T."/>
            <person name="Detter J.C."/>
            <person name="Han C."/>
            <person name="Larimer F."/>
            <person name="Land M."/>
            <person name="Hauser L."/>
            <person name="Kyrpides N."/>
            <person name="Ivanova N."/>
            <person name="Zhou J."/>
            <person name="Richardson P."/>
        </authorList>
    </citation>
    <scope>NUCLEOTIDE SEQUENCE [LARGE SCALE GENOMIC DNA]</scope>
    <source>
        <strain evidence="3">ATCC 35319 / DSM 5812 / JCM 6584 / H10</strain>
    </source>
</reference>
<organism evidence="2 3">
    <name type="scientific">Ruminiclostridium cellulolyticum (strain ATCC 35319 / DSM 5812 / JCM 6584 / H10)</name>
    <name type="common">Clostridium cellulolyticum</name>
    <dbReference type="NCBI Taxonomy" id="394503"/>
    <lineage>
        <taxon>Bacteria</taxon>
        <taxon>Bacillati</taxon>
        <taxon>Bacillota</taxon>
        <taxon>Clostridia</taxon>
        <taxon>Eubacteriales</taxon>
        <taxon>Oscillospiraceae</taxon>
        <taxon>Ruminiclostridium</taxon>
    </lineage>
</organism>
<keyword evidence="1" id="KW-0812">Transmembrane</keyword>
<gene>
    <name evidence="2" type="ordered locus">Ccel_1917</name>
</gene>
<feature type="transmembrane region" description="Helical" evidence="1">
    <location>
        <begin position="47"/>
        <end position="70"/>
    </location>
</feature>
<evidence type="ECO:0000256" key="1">
    <source>
        <dbReference type="SAM" id="Phobius"/>
    </source>
</evidence>
<dbReference type="RefSeq" id="WP_015925369.1">
    <property type="nucleotide sequence ID" value="NC_011898.1"/>
</dbReference>
<dbReference type="HOGENOM" id="CLU_086294_0_0_9"/>
<keyword evidence="3" id="KW-1185">Reference proteome</keyword>
<proteinExistence type="predicted"/>
<feature type="transmembrane region" description="Helical" evidence="1">
    <location>
        <begin position="242"/>
        <end position="264"/>
    </location>
</feature>
<dbReference type="AlphaFoldDB" id="B8I3C2"/>
<dbReference type="STRING" id="394503.Ccel_1917"/>
<feature type="transmembrane region" description="Helical" evidence="1">
    <location>
        <begin position="143"/>
        <end position="164"/>
    </location>
</feature>
<protein>
    <submittedName>
        <fullName evidence="2">Putative ABC transporter, peremase protein</fullName>
    </submittedName>
</protein>
<evidence type="ECO:0000313" key="2">
    <source>
        <dbReference type="EMBL" id="ACL76265.1"/>
    </source>
</evidence>
<keyword evidence="1" id="KW-0472">Membrane</keyword>
<sequence length="274" mass="30433">MLGKLLKYEVKDTSRIIPFFYAITAVLAGLSLLSGKLELGWFKVTSSVLLLLVGIAVFVVTLVVICMRFYKNLYSNEGYLSFTLPLKPHLHLISKAIVSFIWMILSVLICLGAFYVALYGLGVDGEIWSSVLDEIERYGMGNYIYLIIPMVCLSILYLMSQIYFSITLANRPQFHNMGPAGASILLFLATNVALQIVETIITIIIPLSVNVNLSGSLDISLTTQNMVGFLVENINNQNPSSIVIGLGGYIFDIIMICVLFYLTGRMMNKKVSLR</sequence>
<keyword evidence="1" id="KW-1133">Transmembrane helix</keyword>
<feature type="transmembrane region" description="Helical" evidence="1">
    <location>
        <begin position="96"/>
        <end position="123"/>
    </location>
</feature>
<feature type="transmembrane region" description="Helical" evidence="1">
    <location>
        <begin position="16"/>
        <end position="35"/>
    </location>
</feature>
<dbReference type="Proteomes" id="UP000001349">
    <property type="component" value="Chromosome"/>
</dbReference>
<evidence type="ECO:0000313" key="3">
    <source>
        <dbReference type="Proteomes" id="UP000001349"/>
    </source>
</evidence>
<name>B8I3C2_RUMCH</name>